<evidence type="ECO:0000313" key="1">
    <source>
        <dbReference type="EMBL" id="KRX45865.1"/>
    </source>
</evidence>
<dbReference type="Proteomes" id="UP000055048">
    <property type="component" value="Unassembled WGS sequence"/>
</dbReference>
<dbReference type="OrthoDB" id="10368064at2759"/>
<proteinExistence type="predicted"/>
<comment type="caution">
    <text evidence="1">The sequence shown here is derived from an EMBL/GenBank/DDBJ whole genome shotgun (WGS) entry which is preliminary data.</text>
</comment>
<dbReference type="AlphaFoldDB" id="A0A0V0U3M9"/>
<gene>
    <name evidence="1" type="ORF">T05_11141</name>
</gene>
<sequence>MIISRLWESHRTSVYFSSLLKEIHCYLNQNNIILGMVLFLSRLKECTLALIPLLSNYVLHDDQDLFCVAPRGNILAFSSLSFT</sequence>
<keyword evidence="2" id="KW-1185">Reference proteome</keyword>
<evidence type="ECO:0000313" key="2">
    <source>
        <dbReference type="Proteomes" id="UP000055048"/>
    </source>
</evidence>
<protein>
    <submittedName>
        <fullName evidence="1">Uncharacterized protein</fullName>
    </submittedName>
</protein>
<reference evidence="1 2" key="1">
    <citation type="submission" date="2015-01" db="EMBL/GenBank/DDBJ databases">
        <title>Evolution of Trichinella species and genotypes.</title>
        <authorList>
            <person name="Korhonen P.K."/>
            <person name="Edoardo P."/>
            <person name="Giuseppe L.R."/>
            <person name="Gasser R.B."/>
        </authorList>
    </citation>
    <scope>NUCLEOTIDE SEQUENCE [LARGE SCALE GENOMIC DNA]</scope>
    <source>
        <strain evidence="1">ISS417</strain>
    </source>
</reference>
<dbReference type="EMBL" id="JYDJ01000068">
    <property type="protein sequence ID" value="KRX45865.1"/>
    <property type="molecule type" value="Genomic_DNA"/>
</dbReference>
<dbReference type="STRING" id="144512.A0A0V0U3M9"/>
<organism evidence="1 2">
    <name type="scientific">Trichinella murrelli</name>
    <dbReference type="NCBI Taxonomy" id="144512"/>
    <lineage>
        <taxon>Eukaryota</taxon>
        <taxon>Metazoa</taxon>
        <taxon>Ecdysozoa</taxon>
        <taxon>Nematoda</taxon>
        <taxon>Enoplea</taxon>
        <taxon>Dorylaimia</taxon>
        <taxon>Trichinellida</taxon>
        <taxon>Trichinellidae</taxon>
        <taxon>Trichinella</taxon>
    </lineage>
</organism>
<name>A0A0V0U3M9_9BILA</name>
<accession>A0A0V0U3M9</accession>